<dbReference type="PANTHER" id="PTHR38342:SF1">
    <property type="entry name" value="SLR5037 PROTEIN"/>
    <property type="match status" value="1"/>
</dbReference>
<dbReference type="InterPro" id="IPR016796">
    <property type="entry name" value="UCP021774"/>
</dbReference>
<dbReference type="EMBL" id="JBIRUQ010000001">
    <property type="protein sequence ID" value="MFI1460537.1"/>
    <property type="molecule type" value="Genomic_DNA"/>
</dbReference>
<name>A0ABW7TK08_9NOCA</name>
<keyword evidence="3" id="KW-1185">Reference proteome</keyword>
<evidence type="ECO:0000259" key="1">
    <source>
        <dbReference type="Pfam" id="PF03625"/>
    </source>
</evidence>
<dbReference type="PIRSF" id="PIRSF021774">
    <property type="entry name" value="UCP021774"/>
    <property type="match status" value="1"/>
</dbReference>
<dbReference type="Proteomes" id="UP001611263">
    <property type="component" value="Unassembled WGS sequence"/>
</dbReference>
<evidence type="ECO:0000313" key="3">
    <source>
        <dbReference type="Proteomes" id="UP001611263"/>
    </source>
</evidence>
<organism evidence="2 3">
    <name type="scientific">Nocardia carnea</name>
    <dbReference type="NCBI Taxonomy" id="37328"/>
    <lineage>
        <taxon>Bacteria</taxon>
        <taxon>Bacillati</taxon>
        <taxon>Actinomycetota</taxon>
        <taxon>Actinomycetes</taxon>
        <taxon>Mycobacteriales</taxon>
        <taxon>Nocardiaceae</taxon>
        <taxon>Nocardia</taxon>
    </lineage>
</organism>
<evidence type="ECO:0000313" key="2">
    <source>
        <dbReference type="EMBL" id="MFI1460537.1"/>
    </source>
</evidence>
<sequence>MTDTNTALAISTTLATTFDDAVQRTRAALSEQGFGILTEIDMRATLEAKLGHQMEDYLILGACNPPLAHRAVEIDRQIGLLLPCNVIVRRVPGNATDVFVEAMNPNVMVQVTGESSLGAVADEASTKLRAAIDSLHVTPH</sequence>
<feature type="domain" description="DUF302" evidence="1">
    <location>
        <begin position="40"/>
        <end position="105"/>
    </location>
</feature>
<dbReference type="RefSeq" id="WP_033242074.1">
    <property type="nucleotide sequence ID" value="NZ_JBIRUQ010000001.1"/>
</dbReference>
<proteinExistence type="predicted"/>
<accession>A0ABW7TK08</accession>
<dbReference type="InterPro" id="IPR005180">
    <property type="entry name" value="DUF302"/>
</dbReference>
<dbReference type="SUPFAM" id="SSF103247">
    <property type="entry name" value="TT1751-like"/>
    <property type="match status" value="1"/>
</dbReference>
<dbReference type="PANTHER" id="PTHR38342">
    <property type="entry name" value="SLR5037 PROTEIN"/>
    <property type="match status" value="1"/>
</dbReference>
<dbReference type="Pfam" id="PF03625">
    <property type="entry name" value="DUF302"/>
    <property type="match status" value="1"/>
</dbReference>
<dbReference type="Gene3D" id="3.30.310.70">
    <property type="entry name" value="TT1751-like domain"/>
    <property type="match status" value="1"/>
</dbReference>
<gene>
    <name evidence="2" type="ORF">ACH4WX_07425</name>
</gene>
<reference evidence="2 3" key="1">
    <citation type="submission" date="2024-10" db="EMBL/GenBank/DDBJ databases">
        <title>The Natural Products Discovery Center: Release of the First 8490 Sequenced Strains for Exploring Actinobacteria Biosynthetic Diversity.</title>
        <authorList>
            <person name="Kalkreuter E."/>
            <person name="Kautsar S.A."/>
            <person name="Yang D."/>
            <person name="Bader C.D."/>
            <person name="Teijaro C.N."/>
            <person name="Fluegel L."/>
            <person name="Davis C.M."/>
            <person name="Simpson J.R."/>
            <person name="Lauterbach L."/>
            <person name="Steele A.D."/>
            <person name="Gui C."/>
            <person name="Meng S."/>
            <person name="Li G."/>
            <person name="Viehrig K."/>
            <person name="Ye F."/>
            <person name="Su P."/>
            <person name="Kiefer A.F."/>
            <person name="Nichols A."/>
            <person name="Cepeda A.J."/>
            <person name="Yan W."/>
            <person name="Fan B."/>
            <person name="Jiang Y."/>
            <person name="Adhikari A."/>
            <person name="Zheng C.-J."/>
            <person name="Schuster L."/>
            <person name="Cowan T.M."/>
            <person name="Smanski M.J."/>
            <person name="Chevrette M.G."/>
            <person name="De Carvalho L.P.S."/>
            <person name="Shen B."/>
        </authorList>
    </citation>
    <scope>NUCLEOTIDE SEQUENCE [LARGE SCALE GENOMIC DNA]</scope>
    <source>
        <strain evidence="2 3">NPDC020568</strain>
    </source>
</reference>
<dbReference type="InterPro" id="IPR035923">
    <property type="entry name" value="TT1751-like_sf"/>
</dbReference>
<protein>
    <submittedName>
        <fullName evidence="2">DUF302 domain-containing protein</fullName>
    </submittedName>
</protein>
<comment type="caution">
    <text evidence="2">The sequence shown here is derived from an EMBL/GenBank/DDBJ whole genome shotgun (WGS) entry which is preliminary data.</text>
</comment>
<dbReference type="GeneID" id="93504978"/>
<dbReference type="CDD" id="cd14797">
    <property type="entry name" value="DUF302"/>
    <property type="match status" value="1"/>
</dbReference>